<dbReference type="EC" id="3.1.3.3" evidence="4"/>
<dbReference type="InterPro" id="IPR036412">
    <property type="entry name" value="HAD-like_sf"/>
</dbReference>
<dbReference type="PANTHER" id="PTHR43344">
    <property type="entry name" value="PHOSPHOSERINE PHOSPHATASE"/>
    <property type="match status" value="1"/>
</dbReference>
<dbReference type="SFLD" id="SFLDG01137">
    <property type="entry name" value="C1.6.1:_Phosphoserine_Phosphat"/>
    <property type="match status" value="1"/>
</dbReference>
<evidence type="ECO:0000256" key="13">
    <source>
        <dbReference type="ARBA" id="ARBA00048523"/>
    </source>
</evidence>
<comment type="similarity">
    <text evidence="3">Belongs to the HAD-like hydrolase superfamily. SerB family.</text>
</comment>
<dbReference type="PANTHER" id="PTHR43344:SF2">
    <property type="entry name" value="PHOSPHOSERINE PHOSPHATASE"/>
    <property type="match status" value="1"/>
</dbReference>
<dbReference type="Pfam" id="PF12710">
    <property type="entry name" value="HAD"/>
    <property type="match status" value="1"/>
</dbReference>
<gene>
    <name evidence="17" type="ORF">SAMN02745746_00574</name>
</gene>
<comment type="cofactor">
    <cofactor evidence="1">
        <name>Mg(2+)</name>
        <dbReference type="ChEBI" id="CHEBI:18420"/>
    </cofactor>
</comment>
<dbReference type="CDD" id="cd07500">
    <property type="entry name" value="HAD_PSP"/>
    <property type="match status" value="1"/>
</dbReference>
<dbReference type="SFLD" id="SFLDS00003">
    <property type="entry name" value="Haloacid_Dehalogenase"/>
    <property type="match status" value="1"/>
</dbReference>
<dbReference type="Pfam" id="PF13284">
    <property type="entry name" value="DUF4072"/>
    <property type="match status" value="1"/>
</dbReference>
<evidence type="ECO:0000256" key="3">
    <source>
        <dbReference type="ARBA" id="ARBA00009184"/>
    </source>
</evidence>
<dbReference type="AlphaFoldDB" id="A0A1Y6BA57"/>
<dbReference type="UniPathway" id="UPA00135">
    <property type="reaction ID" value="UER00198"/>
</dbReference>
<feature type="signal peptide" evidence="15">
    <location>
        <begin position="1"/>
        <end position="21"/>
    </location>
</feature>
<dbReference type="InterPro" id="IPR050582">
    <property type="entry name" value="HAD-like_SerB"/>
</dbReference>
<dbReference type="NCBIfam" id="TIGR01488">
    <property type="entry name" value="HAD-SF-IB"/>
    <property type="match status" value="1"/>
</dbReference>
<feature type="active site" description="Proton donor" evidence="14">
    <location>
        <position position="84"/>
    </location>
</feature>
<organism evidence="17 18">
    <name type="scientific">Pseudogulbenkiania subflava DSM 22618</name>
    <dbReference type="NCBI Taxonomy" id="1123014"/>
    <lineage>
        <taxon>Bacteria</taxon>
        <taxon>Pseudomonadati</taxon>
        <taxon>Pseudomonadota</taxon>
        <taxon>Betaproteobacteria</taxon>
        <taxon>Neisseriales</taxon>
        <taxon>Chromobacteriaceae</taxon>
        <taxon>Pseudogulbenkiania</taxon>
    </lineage>
</organism>
<comment type="catalytic activity">
    <reaction evidence="13">
        <text>O-phospho-D-serine + H2O = D-serine + phosphate</text>
        <dbReference type="Rhea" id="RHEA:24873"/>
        <dbReference type="ChEBI" id="CHEBI:15377"/>
        <dbReference type="ChEBI" id="CHEBI:35247"/>
        <dbReference type="ChEBI" id="CHEBI:43474"/>
        <dbReference type="ChEBI" id="CHEBI:58680"/>
        <dbReference type="EC" id="3.1.3.3"/>
    </reaction>
</comment>
<evidence type="ECO:0000256" key="6">
    <source>
        <dbReference type="ARBA" id="ARBA00022605"/>
    </source>
</evidence>
<protein>
    <recommendedName>
        <fullName evidence="5">Phosphoserine phosphatase</fullName>
        <ecNumber evidence="4">3.1.3.3</ecNumber>
    </recommendedName>
    <alternativeName>
        <fullName evidence="11">O-phosphoserine phosphohydrolase</fullName>
    </alternativeName>
</protein>
<dbReference type="SFLD" id="SFLDF00029">
    <property type="entry name" value="phosphoserine_phosphatase"/>
    <property type="match status" value="1"/>
</dbReference>
<feature type="domain" description="DUF4072" evidence="16">
    <location>
        <begin position="8"/>
        <end position="53"/>
    </location>
</feature>
<evidence type="ECO:0000256" key="1">
    <source>
        <dbReference type="ARBA" id="ARBA00001946"/>
    </source>
</evidence>
<evidence type="ECO:0000256" key="9">
    <source>
        <dbReference type="ARBA" id="ARBA00022842"/>
    </source>
</evidence>
<comment type="catalytic activity">
    <reaction evidence="12">
        <text>O-phospho-L-serine + H2O = L-serine + phosphate</text>
        <dbReference type="Rhea" id="RHEA:21208"/>
        <dbReference type="ChEBI" id="CHEBI:15377"/>
        <dbReference type="ChEBI" id="CHEBI:33384"/>
        <dbReference type="ChEBI" id="CHEBI:43474"/>
        <dbReference type="ChEBI" id="CHEBI:57524"/>
        <dbReference type="EC" id="3.1.3.3"/>
    </reaction>
</comment>
<keyword evidence="7" id="KW-0479">Metal-binding</keyword>
<sequence>MPSSSYTLVLQAPLLSASPLAAVAELSGTSDIERVSDSVARLHGVDPARRADIAAYCEQHGLDAAFVPSGRRFADFGLVVSDMDSTLITIECIDEIADMVGVKHLVAEVTERSMRGELDFTASLKERVALLAGLEESALETVYRERVRLTPGADTLLAACKANGVRFMLVSGGFTFFTERLKAELGLDYAFANVLEVADGKLTGRVKGDIVDASAKARLLIEIRQQLGLAPDQVIAMGDGANDLKMLAEAGLGVAYKAKPVVRTQADVALNHVGLEGVVNLFA</sequence>
<keyword evidence="10" id="KW-0718">Serine biosynthesis</keyword>
<dbReference type="GO" id="GO:0000287">
    <property type="term" value="F:magnesium ion binding"/>
    <property type="evidence" value="ECO:0007669"/>
    <property type="project" value="TreeGrafter"/>
</dbReference>
<evidence type="ECO:0000259" key="16">
    <source>
        <dbReference type="Pfam" id="PF13284"/>
    </source>
</evidence>
<dbReference type="InterPro" id="IPR025138">
    <property type="entry name" value="DUF4072"/>
</dbReference>
<evidence type="ECO:0000256" key="5">
    <source>
        <dbReference type="ARBA" id="ARBA00015196"/>
    </source>
</evidence>
<dbReference type="Proteomes" id="UP000192920">
    <property type="component" value="Unassembled WGS sequence"/>
</dbReference>
<proteinExistence type="inferred from homology"/>
<dbReference type="SFLD" id="SFLDG01136">
    <property type="entry name" value="C1.6:_Phosphoserine_Phosphatas"/>
    <property type="match status" value="1"/>
</dbReference>
<evidence type="ECO:0000256" key="14">
    <source>
        <dbReference type="PIRSR" id="PIRSR604469-1"/>
    </source>
</evidence>
<dbReference type="Gene3D" id="3.40.50.1000">
    <property type="entry name" value="HAD superfamily/HAD-like"/>
    <property type="match status" value="1"/>
</dbReference>
<keyword evidence="6" id="KW-0028">Amino-acid biosynthesis</keyword>
<evidence type="ECO:0000256" key="4">
    <source>
        <dbReference type="ARBA" id="ARBA00012640"/>
    </source>
</evidence>
<comment type="pathway">
    <text evidence="2">Amino-acid biosynthesis; L-serine biosynthesis; L-serine from 3-phospho-D-glycerate: step 3/3.</text>
</comment>
<dbReference type="SUPFAM" id="SSF56784">
    <property type="entry name" value="HAD-like"/>
    <property type="match status" value="1"/>
</dbReference>
<dbReference type="InterPro" id="IPR023214">
    <property type="entry name" value="HAD_sf"/>
</dbReference>
<evidence type="ECO:0000313" key="18">
    <source>
        <dbReference type="Proteomes" id="UP000192920"/>
    </source>
</evidence>
<dbReference type="GO" id="GO:0006564">
    <property type="term" value="P:L-serine biosynthetic process"/>
    <property type="evidence" value="ECO:0007669"/>
    <property type="project" value="UniProtKB-KW"/>
</dbReference>
<evidence type="ECO:0000256" key="12">
    <source>
        <dbReference type="ARBA" id="ARBA00048138"/>
    </source>
</evidence>
<keyword evidence="9" id="KW-0460">Magnesium</keyword>
<feature type="active site" description="Nucleophile" evidence="14">
    <location>
        <position position="82"/>
    </location>
</feature>
<keyword evidence="15" id="KW-0732">Signal</keyword>
<evidence type="ECO:0000256" key="7">
    <source>
        <dbReference type="ARBA" id="ARBA00022723"/>
    </source>
</evidence>
<dbReference type="RefSeq" id="WP_085274929.1">
    <property type="nucleotide sequence ID" value="NZ_FXAG01000002.1"/>
</dbReference>
<keyword evidence="18" id="KW-1185">Reference proteome</keyword>
<dbReference type="GO" id="GO:0005737">
    <property type="term" value="C:cytoplasm"/>
    <property type="evidence" value="ECO:0007669"/>
    <property type="project" value="TreeGrafter"/>
</dbReference>
<evidence type="ECO:0000313" key="17">
    <source>
        <dbReference type="EMBL" id="SME99028.1"/>
    </source>
</evidence>
<keyword evidence="8" id="KW-0378">Hydrolase</keyword>
<dbReference type="NCBIfam" id="TIGR00338">
    <property type="entry name" value="serB"/>
    <property type="match status" value="1"/>
</dbReference>
<dbReference type="InterPro" id="IPR004469">
    <property type="entry name" value="PSP"/>
</dbReference>
<accession>A0A1Y6BA57</accession>
<evidence type="ECO:0000256" key="11">
    <source>
        <dbReference type="ARBA" id="ARBA00031693"/>
    </source>
</evidence>
<evidence type="ECO:0000256" key="2">
    <source>
        <dbReference type="ARBA" id="ARBA00005135"/>
    </source>
</evidence>
<dbReference type="STRING" id="1123014.SAMN02745746_00574"/>
<dbReference type="EMBL" id="FXAG01000002">
    <property type="protein sequence ID" value="SME99028.1"/>
    <property type="molecule type" value="Genomic_DNA"/>
</dbReference>
<dbReference type="GO" id="GO:0036424">
    <property type="term" value="F:L-phosphoserine phosphatase activity"/>
    <property type="evidence" value="ECO:0007669"/>
    <property type="project" value="InterPro"/>
</dbReference>
<evidence type="ECO:0000256" key="8">
    <source>
        <dbReference type="ARBA" id="ARBA00022801"/>
    </source>
</evidence>
<feature type="chain" id="PRO_5012418681" description="Phosphoserine phosphatase" evidence="15">
    <location>
        <begin position="22"/>
        <end position="283"/>
    </location>
</feature>
<evidence type="ECO:0000256" key="10">
    <source>
        <dbReference type="ARBA" id="ARBA00023299"/>
    </source>
</evidence>
<reference evidence="18" key="1">
    <citation type="submission" date="2017-04" db="EMBL/GenBank/DDBJ databases">
        <authorList>
            <person name="Varghese N."/>
            <person name="Submissions S."/>
        </authorList>
    </citation>
    <scope>NUCLEOTIDE SEQUENCE [LARGE SCALE GENOMIC DNA]</scope>
    <source>
        <strain evidence="18">DSM 22618</strain>
    </source>
</reference>
<evidence type="ECO:0000256" key="15">
    <source>
        <dbReference type="SAM" id="SignalP"/>
    </source>
</evidence>
<name>A0A1Y6BA57_9NEIS</name>